<name>A0A2R6NZD5_9APHY</name>
<sequence>MAGNKEKDAPSKYRFLRPFGYGFAFFLVFCLTAAELGIVSHLLHEGGNIPANYPTREFKSILGLILFSCIGTFLYVFSHPWSSMGISAFWSFVFAVFWGTSAGVIFHVSPFENFTCHRPASSFPPAWQSYHDRCHEVVALQGMAWALWGIFIFKFLGMIIELIEFKKRPNVKSFYQV</sequence>
<dbReference type="AlphaFoldDB" id="A0A2R6NZD5"/>
<comment type="caution">
    <text evidence="1">The sequence shown here is derived from an EMBL/GenBank/DDBJ whole genome shotgun (WGS) entry which is preliminary data.</text>
</comment>
<organism evidence="1 2">
    <name type="scientific">Hermanssonia centrifuga</name>
    <dbReference type="NCBI Taxonomy" id="98765"/>
    <lineage>
        <taxon>Eukaryota</taxon>
        <taxon>Fungi</taxon>
        <taxon>Dikarya</taxon>
        <taxon>Basidiomycota</taxon>
        <taxon>Agaricomycotina</taxon>
        <taxon>Agaricomycetes</taxon>
        <taxon>Polyporales</taxon>
        <taxon>Meruliaceae</taxon>
        <taxon>Hermanssonia</taxon>
    </lineage>
</organism>
<protein>
    <submittedName>
        <fullName evidence="1">Uncharacterized protein</fullName>
    </submittedName>
</protein>
<reference evidence="1 2" key="1">
    <citation type="submission" date="2018-02" db="EMBL/GenBank/DDBJ databases">
        <title>Genome sequence of the basidiomycete white-rot fungus Phlebia centrifuga.</title>
        <authorList>
            <person name="Granchi Z."/>
            <person name="Peng M."/>
            <person name="de Vries R.P."/>
            <person name="Hilden K."/>
            <person name="Makela M.R."/>
            <person name="Grigoriev I."/>
            <person name="Riley R."/>
        </authorList>
    </citation>
    <scope>NUCLEOTIDE SEQUENCE [LARGE SCALE GENOMIC DNA]</scope>
    <source>
        <strain evidence="1 2">FBCC195</strain>
    </source>
</reference>
<proteinExistence type="predicted"/>
<dbReference type="EMBL" id="MLYV02000625">
    <property type="protein sequence ID" value="PSR81180.1"/>
    <property type="molecule type" value="Genomic_DNA"/>
</dbReference>
<accession>A0A2R6NZD5</accession>
<dbReference type="OrthoDB" id="2558918at2759"/>
<gene>
    <name evidence="1" type="ORF">PHLCEN_2v6515</name>
</gene>
<dbReference type="Proteomes" id="UP000186601">
    <property type="component" value="Unassembled WGS sequence"/>
</dbReference>
<keyword evidence="2" id="KW-1185">Reference proteome</keyword>
<evidence type="ECO:0000313" key="2">
    <source>
        <dbReference type="Proteomes" id="UP000186601"/>
    </source>
</evidence>
<evidence type="ECO:0000313" key="1">
    <source>
        <dbReference type="EMBL" id="PSR81180.1"/>
    </source>
</evidence>